<reference evidence="3 4" key="1">
    <citation type="submission" date="2015-07" db="EMBL/GenBank/DDBJ databases">
        <title>Draft genome sequences of 17 French Clostridium botulinum group III.</title>
        <authorList>
            <person name="Woudstra C."/>
            <person name="Le Marechal C."/>
            <person name="Souillard R."/>
            <person name="Bayon-Auboyer M.-H."/>
            <person name="Dessouter D."/>
            <person name="Fach P."/>
        </authorList>
    </citation>
    <scope>NUCLEOTIDE SEQUENCE [LARGE SCALE GENOMIC DNA]</scope>
    <source>
        <strain evidence="3 4">12LNRI-CD</strain>
    </source>
</reference>
<dbReference type="InterPro" id="IPR036165">
    <property type="entry name" value="YefM-like_sf"/>
</dbReference>
<dbReference type="Gene3D" id="3.40.1620.10">
    <property type="entry name" value="YefM-like domain"/>
    <property type="match status" value="1"/>
</dbReference>
<evidence type="ECO:0000256" key="1">
    <source>
        <dbReference type="ARBA" id="ARBA00009981"/>
    </source>
</evidence>
<name>A0A9Q1UXH6_CLOBO</name>
<dbReference type="Pfam" id="PF02604">
    <property type="entry name" value="PhdYeFM_antitox"/>
    <property type="match status" value="1"/>
</dbReference>
<organism evidence="3 4">
    <name type="scientific">Clostridium botulinum</name>
    <dbReference type="NCBI Taxonomy" id="1491"/>
    <lineage>
        <taxon>Bacteria</taxon>
        <taxon>Bacillati</taxon>
        <taxon>Bacillota</taxon>
        <taxon>Clostridia</taxon>
        <taxon>Eubacteriales</taxon>
        <taxon>Clostridiaceae</taxon>
        <taxon>Clostridium</taxon>
    </lineage>
</organism>
<accession>A0A9Q1UXH6</accession>
<dbReference type="EMBL" id="LGVR01000061">
    <property type="protein sequence ID" value="KOA84885.1"/>
    <property type="molecule type" value="Genomic_DNA"/>
</dbReference>
<dbReference type="RefSeq" id="WP_013720986.1">
    <property type="nucleotide sequence ID" value="NZ_LGVO01000033.1"/>
</dbReference>
<evidence type="ECO:0000256" key="2">
    <source>
        <dbReference type="RuleBase" id="RU362080"/>
    </source>
</evidence>
<proteinExistence type="inferred from homology"/>
<comment type="function">
    <text evidence="2">Antitoxin component of a type II toxin-antitoxin (TA) system.</text>
</comment>
<dbReference type="Proteomes" id="UP000037540">
    <property type="component" value="Unassembled WGS sequence"/>
</dbReference>
<protein>
    <recommendedName>
        <fullName evidence="2">Antitoxin</fullName>
    </recommendedName>
</protein>
<gene>
    <name evidence="3" type="ORF">ADU74_10535</name>
</gene>
<dbReference type="OrthoDB" id="9797629at2"/>
<evidence type="ECO:0000313" key="3">
    <source>
        <dbReference type="EMBL" id="KOA84885.1"/>
    </source>
</evidence>
<sequence length="80" mass="9228">MLVNTQKIVSISEANQNFSKIAKMVDKDKSVVIMKNNKPKYVILDFDKFNNEANTDEENLDFIADKILKDNMEAFKELAK</sequence>
<dbReference type="InterPro" id="IPR006442">
    <property type="entry name" value="Antitoxin_Phd/YefM"/>
</dbReference>
<comment type="caution">
    <text evidence="3">The sequence shown here is derived from an EMBL/GenBank/DDBJ whole genome shotgun (WGS) entry which is preliminary data.</text>
</comment>
<dbReference type="NCBIfam" id="TIGR01552">
    <property type="entry name" value="phd_fam"/>
    <property type="match status" value="1"/>
</dbReference>
<dbReference type="SUPFAM" id="SSF143120">
    <property type="entry name" value="YefM-like"/>
    <property type="match status" value="1"/>
</dbReference>
<dbReference type="AlphaFoldDB" id="A0A9Q1UXH6"/>
<evidence type="ECO:0000313" key="4">
    <source>
        <dbReference type="Proteomes" id="UP000037540"/>
    </source>
</evidence>
<comment type="similarity">
    <text evidence="1 2">Belongs to the phD/YefM antitoxin family.</text>
</comment>